<gene>
    <name evidence="3" type="primary">49</name>
    <name evidence="3" type="ORF">AH04_49</name>
</gene>
<name>A0AAE7X0R2_9CAUD</name>
<evidence type="ECO:0000313" key="4">
    <source>
        <dbReference type="Proteomes" id="UP000827517"/>
    </source>
</evidence>
<dbReference type="EMBL" id="MZ501267">
    <property type="protein sequence ID" value="QZA70533.1"/>
    <property type="molecule type" value="Genomic_DNA"/>
</dbReference>
<dbReference type="RefSeq" id="YP_010667803.1">
    <property type="nucleotide sequence ID" value="NC_070952.1"/>
</dbReference>
<dbReference type="Gene3D" id="2.160.20.10">
    <property type="entry name" value="Single-stranded right-handed beta-helix, Pectin lyase-like"/>
    <property type="match status" value="1"/>
</dbReference>
<dbReference type="GO" id="GO:0019058">
    <property type="term" value="P:viral life cycle"/>
    <property type="evidence" value="ECO:0007669"/>
    <property type="project" value="UniProtKB-ARBA"/>
</dbReference>
<accession>A0AAE7X0R2</accession>
<proteinExistence type="predicted"/>
<comment type="subcellular location">
    <subcellularLocation>
        <location evidence="1">Virion</location>
    </subcellularLocation>
</comment>
<dbReference type="GO" id="GO:0051701">
    <property type="term" value="P:biological process involved in interaction with host"/>
    <property type="evidence" value="ECO:0007669"/>
    <property type="project" value="UniProtKB-ARBA"/>
</dbReference>
<organism evidence="3 4">
    <name type="scientific">Erwinia phage AH04</name>
    <dbReference type="NCBI Taxonomy" id="2869569"/>
    <lineage>
        <taxon>Viruses</taxon>
        <taxon>Duplodnaviria</taxon>
        <taxon>Heunggongvirae</taxon>
        <taxon>Uroviricota</taxon>
        <taxon>Caudoviricetes</taxon>
        <taxon>Chimalliviridae</taxon>
        <taxon>Meadowvirus</taxon>
        <taxon>Meadowvirus AH04</taxon>
    </lineage>
</organism>
<dbReference type="SUPFAM" id="SSF51126">
    <property type="entry name" value="Pectin lyase-like"/>
    <property type="match status" value="1"/>
</dbReference>
<dbReference type="KEGG" id="vg:77944176"/>
<sequence>MSSNELTLVPSYAALKATKPTVQGQRALLTGWNEGTNVGGGYFIGYLVNRNVTQKYSDGGLIAHGKDYYWERVVSDPSKLTVIDFGAIADGKTDIADAAQAMHKWSLANYPGIGIQLPAGRLYLSKLELLTESSFFRLSGPTVNFGYFANTVIVTDTGPVNDKGEPVEDFLIDVKHRWVELSNIIFQCESAPGKLNKKGIFRNNVIGGQYFNGKSLKFNKVGGTCLKLMDTLDAKLDQWYASSCTGDVLVNTWSDRSAGSWNHTTALELTNFNIQSNTLGKVFDLQRCTQALIRNGWIEHSDDPGTLCGGHWTIENLSMEDCKAKLKVSCAQLTEINKNHQGDSSGIDYTRDTSDQWLSEWERGRVDINPYGVYVERSLDVGTYMSRNKISNPGSLSNWFKLGDFYLSEEGDTVDINMVACGNILSTGASLPDIDGVRQGGGNTLIRIQTLQNAGLGGTFQPMGSSPVSAAKLVKTGSGRFAVYVQLKPYTKNVIPMITATSKTRYESGVSYYFTPDINKVAIDDLNKITGITDILEQWSIGAAAGIGVTNTGDLILKGKLVNNHLAVQINFGTQNNPNVQTRFLELKTKAE</sequence>
<keyword evidence="2" id="KW-0946">Virion</keyword>
<dbReference type="GeneID" id="77944176"/>
<evidence type="ECO:0000256" key="1">
    <source>
        <dbReference type="ARBA" id="ARBA00004328"/>
    </source>
</evidence>
<reference evidence="3" key="1">
    <citation type="submission" date="2021-07" db="EMBL/GenBank/DDBJ databases">
        <authorList>
            <person name="Roth S.J."/>
            <person name="Krukonis G.P."/>
            <person name="Delesalle V.A."/>
        </authorList>
    </citation>
    <scope>NUCLEOTIDE SEQUENCE</scope>
</reference>
<dbReference type="Proteomes" id="UP000827517">
    <property type="component" value="Segment"/>
</dbReference>
<keyword evidence="4" id="KW-1185">Reference proteome</keyword>
<evidence type="ECO:0000256" key="2">
    <source>
        <dbReference type="ARBA" id="ARBA00022844"/>
    </source>
</evidence>
<dbReference type="InterPro" id="IPR012334">
    <property type="entry name" value="Pectin_lyas_fold"/>
</dbReference>
<dbReference type="GO" id="GO:0044423">
    <property type="term" value="C:virion component"/>
    <property type="evidence" value="ECO:0007669"/>
    <property type="project" value="UniProtKB-KW"/>
</dbReference>
<evidence type="ECO:0000313" key="3">
    <source>
        <dbReference type="EMBL" id="QZA70533.1"/>
    </source>
</evidence>
<dbReference type="InterPro" id="IPR011050">
    <property type="entry name" value="Pectin_lyase_fold/virulence"/>
</dbReference>
<protein>
    <submittedName>
        <fullName evidence="3">Tail spike protein</fullName>
    </submittedName>
</protein>